<dbReference type="Gene3D" id="3.90.180.10">
    <property type="entry name" value="Medium-chain alcohol dehydrogenases, catalytic domain"/>
    <property type="match status" value="1"/>
</dbReference>
<dbReference type="InterPro" id="IPR002328">
    <property type="entry name" value="ADH_Zn_CS"/>
</dbReference>
<name>A0ABQ6G464_9CHLR</name>
<reference evidence="6 7" key="1">
    <citation type="submission" date="2023-02" db="EMBL/GenBank/DDBJ databases">
        <title>Dictyobacter halimunensis sp. nov., a new member of the class Ktedonobacteria from forest soil in a geothermal area.</title>
        <authorList>
            <person name="Rachmania M.K."/>
            <person name="Ningsih F."/>
            <person name="Sakai Y."/>
            <person name="Yabe S."/>
            <person name="Yokota A."/>
            <person name="Sjamsuridzal W."/>
        </authorList>
    </citation>
    <scope>NUCLEOTIDE SEQUENCE [LARGE SCALE GENOMIC DNA]</scope>
    <source>
        <strain evidence="6 7">S3.2.2.5</strain>
    </source>
</reference>
<evidence type="ECO:0000259" key="5">
    <source>
        <dbReference type="SMART" id="SM00829"/>
    </source>
</evidence>
<dbReference type="InterPro" id="IPR020843">
    <property type="entry name" value="ER"/>
</dbReference>
<accession>A0ABQ6G464</accession>
<proteinExistence type="inferred from homology"/>
<dbReference type="RefSeq" id="WP_338256056.1">
    <property type="nucleotide sequence ID" value="NZ_BSRI01000002.1"/>
</dbReference>
<organism evidence="6 7">
    <name type="scientific">Dictyobacter halimunensis</name>
    <dbReference type="NCBI Taxonomy" id="3026934"/>
    <lineage>
        <taxon>Bacteria</taxon>
        <taxon>Bacillati</taxon>
        <taxon>Chloroflexota</taxon>
        <taxon>Ktedonobacteria</taxon>
        <taxon>Ktedonobacterales</taxon>
        <taxon>Dictyobacteraceae</taxon>
        <taxon>Dictyobacter</taxon>
    </lineage>
</organism>
<dbReference type="PROSITE" id="PS00059">
    <property type="entry name" value="ADH_ZINC"/>
    <property type="match status" value="1"/>
</dbReference>
<keyword evidence="2 4" id="KW-0862">Zinc</keyword>
<dbReference type="PANTHER" id="PTHR43401:SF2">
    <property type="entry name" value="L-THREONINE 3-DEHYDROGENASE"/>
    <property type="match status" value="1"/>
</dbReference>
<evidence type="ECO:0000256" key="3">
    <source>
        <dbReference type="ARBA" id="ARBA00023002"/>
    </source>
</evidence>
<gene>
    <name evidence="6" type="ORF">KDH_62510</name>
</gene>
<dbReference type="SUPFAM" id="SSF51735">
    <property type="entry name" value="NAD(P)-binding Rossmann-fold domains"/>
    <property type="match status" value="1"/>
</dbReference>
<evidence type="ECO:0000313" key="7">
    <source>
        <dbReference type="Proteomes" id="UP001344906"/>
    </source>
</evidence>
<dbReference type="Proteomes" id="UP001344906">
    <property type="component" value="Unassembled WGS sequence"/>
</dbReference>
<comment type="caution">
    <text evidence="6">The sequence shown here is derived from an EMBL/GenBank/DDBJ whole genome shotgun (WGS) entry which is preliminary data.</text>
</comment>
<comment type="cofactor">
    <cofactor evidence="4">
        <name>Zn(2+)</name>
        <dbReference type="ChEBI" id="CHEBI:29105"/>
    </cofactor>
</comment>
<evidence type="ECO:0000313" key="6">
    <source>
        <dbReference type="EMBL" id="GLV59424.1"/>
    </source>
</evidence>
<sequence>MKAVMITEPGEAHVTELDRPAPGPGEVLVRSRVIGLSESDVELFQGKRARGYSHYPIVPGHELAGEVVAVGEGVSNVAPGAKVAVESIYACDICRNCREGKTNLCESGYRELGFTRPGGLGEYLVVSARQLHVLPDDVSLEEAALLGSVAVVAHAFLRARPCPGDVVVIVGDGPTSLLAVQLARLYSPAVIAVLGFRAERLQMAERYGATHTINMSQEDTQSLIQSLSGGRGADLVFEGTGHVQAIEEALSIVKRGGTVLLTGLEASIAPLSFTTDLFVLNQISVYGVFGASTAAWTYAVQLFLNGSLRLADLITHRFSLDEFEDAVDALILRHSRATKVIISHE</sequence>
<keyword evidence="3" id="KW-0560">Oxidoreductase</keyword>
<dbReference type="SMART" id="SM00829">
    <property type="entry name" value="PKS_ER"/>
    <property type="match status" value="1"/>
</dbReference>
<dbReference type="InterPro" id="IPR011032">
    <property type="entry name" value="GroES-like_sf"/>
</dbReference>
<dbReference type="InterPro" id="IPR036291">
    <property type="entry name" value="NAD(P)-bd_dom_sf"/>
</dbReference>
<keyword evidence="7" id="KW-1185">Reference proteome</keyword>
<evidence type="ECO:0000256" key="4">
    <source>
        <dbReference type="RuleBase" id="RU361277"/>
    </source>
</evidence>
<evidence type="ECO:0000256" key="1">
    <source>
        <dbReference type="ARBA" id="ARBA00022723"/>
    </source>
</evidence>
<evidence type="ECO:0000256" key="2">
    <source>
        <dbReference type="ARBA" id="ARBA00022833"/>
    </source>
</evidence>
<dbReference type="SUPFAM" id="SSF50129">
    <property type="entry name" value="GroES-like"/>
    <property type="match status" value="1"/>
</dbReference>
<dbReference type="InterPro" id="IPR050129">
    <property type="entry name" value="Zn_alcohol_dh"/>
</dbReference>
<dbReference type="EMBL" id="BSRI01000002">
    <property type="protein sequence ID" value="GLV59424.1"/>
    <property type="molecule type" value="Genomic_DNA"/>
</dbReference>
<dbReference type="InterPro" id="IPR013149">
    <property type="entry name" value="ADH-like_C"/>
</dbReference>
<protein>
    <submittedName>
        <fullName evidence="6">Dehydrogenase</fullName>
    </submittedName>
</protein>
<feature type="domain" description="Enoyl reductase (ER)" evidence="5">
    <location>
        <begin position="10"/>
        <end position="342"/>
    </location>
</feature>
<dbReference type="Gene3D" id="3.40.50.720">
    <property type="entry name" value="NAD(P)-binding Rossmann-like Domain"/>
    <property type="match status" value="1"/>
</dbReference>
<dbReference type="Pfam" id="PF08240">
    <property type="entry name" value="ADH_N"/>
    <property type="match status" value="1"/>
</dbReference>
<dbReference type="PANTHER" id="PTHR43401">
    <property type="entry name" value="L-THREONINE 3-DEHYDROGENASE"/>
    <property type="match status" value="1"/>
</dbReference>
<comment type="similarity">
    <text evidence="4">Belongs to the zinc-containing alcohol dehydrogenase family.</text>
</comment>
<dbReference type="InterPro" id="IPR013154">
    <property type="entry name" value="ADH-like_N"/>
</dbReference>
<keyword evidence="1 4" id="KW-0479">Metal-binding</keyword>
<dbReference type="Pfam" id="PF00107">
    <property type="entry name" value="ADH_zinc_N"/>
    <property type="match status" value="1"/>
</dbReference>